<comment type="caution">
    <text evidence="1">The sequence shown here is derived from an EMBL/GenBank/DDBJ whole genome shotgun (WGS) entry which is preliminary data.</text>
</comment>
<sequence>MTSNLVTIPFDPNNFVSGVTNPYLPLVPGTTFTYRNLLKTTEELNTIEVTRDRKTILGVAVTVVHDQVFLADGSLAEDTFDWYAQDEQGNVWYFGEDTKEYDHGVLVTTAGSWEAGKNGALAGIVMLADPHVGDVYKQEDAPGVVADMAKVVSLDETLTVPYGTFTHCIETTEWTPVEPGDRSHKFYARNVGNVLEVATRQGGETDELVAVK</sequence>
<dbReference type="Proteomes" id="UP000319836">
    <property type="component" value="Unassembled WGS sequence"/>
</dbReference>
<protein>
    <submittedName>
        <fullName evidence="1">Uncharacterized protein</fullName>
    </submittedName>
</protein>
<evidence type="ECO:0000313" key="1">
    <source>
        <dbReference type="EMBL" id="TMQ67707.1"/>
    </source>
</evidence>
<name>A0A538TVQ7_UNCEI</name>
<dbReference type="AlphaFoldDB" id="A0A538TVQ7"/>
<reference evidence="1 2" key="1">
    <citation type="journal article" date="2019" name="Nat. Microbiol.">
        <title>Mediterranean grassland soil C-N compound turnover is dependent on rainfall and depth, and is mediated by genomically divergent microorganisms.</title>
        <authorList>
            <person name="Diamond S."/>
            <person name="Andeer P.F."/>
            <person name="Li Z."/>
            <person name="Crits-Christoph A."/>
            <person name="Burstein D."/>
            <person name="Anantharaman K."/>
            <person name="Lane K.R."/>
            <person name="Thomas B.C."/>
            <person name="Pan C."/>
            <person name="Northen T.R."/>
            <person name="Banfield J.F."/>
        </authorList>
    </citation>
    <scope>NUCLEOTIDE SEQUENCE [LARGE SCALE GENOMIC DNA]</scope>
    <source>
        <strain evidence="1">WS_10</strain>
    </source>
</reference>
<evidence type="ECO:0000313" key="2">
    <source>
        <dbReference type="Proteomes" id="UP000319836"/>
    </source>
</evidence>
<dbReference type="EMBL" id="VBPA01000435">
    <property type="protein sequence ID" value="TMQ67707.1"/>
    <property type="molecule type" value="Genomic_DNA"/>
</dbReference>
<accession>A0A538TVQ7</accession>
<organism evidence="1 2">
    <name type="scientific">Eiseniibacteriota bacterium</name>
    <dbReference type="NCBI Taxonomy" id="2212470"/>
    <lineage>
        <taxon>Bacteria</taxon>
        <taxon>Candidatus Eiseniibacteriota</taxon>
    </lineage>
</organism>
<proteinExistence type="predicted"/>
<gene>
    <name evidence="1" type="ORF">E6K80_15015</name>
</gene>